<dbReference type="UniPathway" id="UPA00135">
    <property type="reaction ID" value="UER00197"/>
</dbReference>
<evidence type="ECO:0000256" key="7">
    <source>
        <dbReference type="ARBA" id="ARBA00022898"/>
    </source>
</evidence>
<dbReference type="InterPro" id="IPR015424">
    <property type="entry name" value="PyrdxlP-dep_Trfase"/>
</dbReference>
<dbReference type="HAMAP" id="MF_00160">
    <property type="entry name" value="SerC_aminotrans_5"/>
    <property type="match status" value="1"/>
</dbReference>
<comment type="function">
    <text evidence="12">Catalyzes the reversible conversion of 3-phosphohydroxypyruvate to phosphoserine and of 3-hydroxy-2-oxo-4-phosphonooxybutanoate to phosphohydroxythreonine.</text>
</comment>
<comment type="pathway">
    <text evidence="2 12">Amino-acid biosynthesis; L-serine biosynthesis; L-serine from 3-phospho-D-glycerate: step 2/3.</text>
</comment>
<feature type="binding site" evidence="12">
    <location>
        <begin position="75"/>
        <end position="76"/>
    </location>
    <ligand>
        <name>pyridoxal 5'-phosphate</name>
        <dbReference type="ChEBI" id="CHEBI:597326"/>
    </ligand>
</feature>
<evidence type="ECO:0000256" key="2">
    <source>
        <dbReference type="ARBA" id="ARBA00005099"/>
    </source>
</evidence>
<comment type="pathway">
    <text evidence="1 12">Cofactor biosynthesis; pyridoxine 5'-phosphate biosynthesis; pyridoxine 5'-phosphate from D-erythrose 4-phosphate: step 3/5.</text>
</comment>
<evidence type="ECO:0000313" key="15">
    <source>
        <dbReference type="Proteomes" id="UP000272888"/>
    </source>
</evidence>
<comment type="subcellular location">
    <subcellularLocation>
        <location evidence="12">Cytoplasm</location>
    </subcellularLocation>
</comment>
<evidence type="ECO:0000256" key="11">
    <source>
        <dbReference type="ARBA" id="ARBA00049007"/>
    </source>
</evidence>
<protein>
    <recommendedName>
        <fullName evidence="12">Phosphoserine aminotransferase</fullName>
        <ecNumber evidence="12">2.6.1.52</ecNumber>
    </recommendedName>
    <alternativeName>
        <fullName evidence="12">Phosphohydroxythreonine aminotransferase</fullName>
        <shortName evidence="12">PSAT</shortName>
    </alternativeName>
</protein>
<dbReference type="PANTHER" id="PTHR43247">
    <property type="entry name" value="PHOSPHOSERINE AMINOTRANSFERASE"/>
    <property type="match status" value="1"/>
</dbReference>
<keyword evidence="12" id="KW-0963">Cytoplasm</keyword>
<keyword evidence="9 12" id="KW-0718">Serine biosynthesis</keyword>
<dbReference type="Gene3D" id="3.40.640.10">
    <property type="entry name" value="Type I PLP-dependent aspartate aminotransferase-like (Major domain)"/>
    <property type="match status" value="1"/>
</dbReference>
<dbReference type="FunFam" id="3.40.640.10:FF:000010">
    <property type="entry name" value="Phosphoserine aminotransferase"/>
    <property type="match status" value="1"/>
</dbReference>
<dbReference type="SUPFAM" id="SSF53383">
    <property type="entry name" value="PLP-dependent transferases"/>
    <property type="match status" value="1"/>
</dbReference>
<name>A0A3A8MYY2_9BACT</name>
<feature type="binding site" evidence="12">
    <location>
        <position position="41"/>
    </location>
    <ligand>
        <name>L-glutamate</name>
        <dbReference type="ChEBI" id="CHEBI:29985"/>
    </ligand>
</feature>
<dbReference type="Pfam" id="PF00266">
    <property type="entry name" value="Aminotran_5"/>
    <property type="match status" value="1"/>
</dbReference>
<organism evidence="14 15">
    <name type="scientific">Corallococcus llansteffanensis</name>
    <dbReference type="NCBI Taxonomy" id="2316731"/>
    <lineage>
        <taxon>Bacteria</taxon>
        <taxon>Pseudomonadati</taxon>
        <taxon>Myxococcota</taxon>
        <taxon>Myxococcia</taxon>
        <taxon>Myxococcales</taxon>
        <taxon>Cystobacterineae</taxon>
        <taxon>Myxococcaceae</taxon>
        <taxon>Corallococcus</taxon>
    </lineage>
</organism>
<feature type="modified residue" description="N6-(pyridoxal phosphate)lysine" evidence="12">
    <location>
        <position position="197"/>
    </location>
</feature>
<feature type="binding site" evidence="12">
    <location>
        <position position="173"/>
    </location>
    <ligand>
        <name>pyridoxal 5'-phosphate</name>
        <dbReference type="ChEBI" id="CHEBI:597326"/>
    </ligand>
</feature>
<dbReference type="GO" id="GO:0004648">
    <property type="term" value="F:O-phospho-L-serine:2-oxoglutarate aminotransferase activity"/>
    <property type="evidence" value="ECO:0007669"/>
    <property type="project" value="UniProtKB-UniRule"/>
</dbReference>
<evidence type="ECO:0000256" key="8">
    <source>
        <dbReference type="ARBA" id="ARBA00023096"/>
    </source>
</evidence>
<evidence type="ECO:0000256" key="10">
    <source>
        <dbReference type="ARBA" id="ARBA00047630"/>
    </source>
</evidence>
<dbReference type="NCBIfam" id="NF003764">
    <property type="entry name" value="PRK05355.1"/>
    <property type="match status" value="1"/>
</dbReference>
<comment type="catalytic activity">
    <reaction evidence="10 12">
        <text>4-(phosphooxy)-L-threonine + 2-oxoglutarate = (R)-3-hydroxy-2-oxo-4-phosphooxybutanoate + L-glutamate</text>
        <dbReference type="Rhea" id="RHEA:16573"/>
        <dbReference type="ChEBI" id="CHEBI:16810"/>
        <dbReference type="ChEBI" id="CHEBI:29985"/>
        <dbReference type="ChEBI" id="CHEBI:58452"/>
        <dbReference type="ChEBI" id="CHEBI:58538"/>
        <dbReference type="EC" id="2.6.1.52"/>
    </reaction>
</comment>
<feature type="binding site" evidence="12">
    <location>
        <begin position="238"/>
        <end position="239"/>
    </location>
    <ligand>
        <name>pyridoxal 5'-phosphate</name>
        <dbReference type="ChEBI" id="CHEBI:597326"/>
    </ligand>
</feature>
<proteinExistence type="inferred from homology"/>
<accession>A0A3A8MYY2</accession>
<dbReference type="EMBL" id="RAWB01000940">
    <property type="protein sequence ID" value="RKH37226.1"/>
    <property type="molecule type" value="Genomic_DNA"/>
</dbReference>
<dbReference type="InterPro" id="IPR000192">
    <property type="entry name" value="Aminotrans_V_dom"/>
</dbReference>
<comment type="cofactor">
    <cofactor evidence="12">
        <name>pyridoxal 5'-phosphate</name>
        <dbReference type="ChEBI" id="CHEBI:597326"/>
    </cofactor>
    <text evidence="12">Binds 1 pyridoxal phosphate per subunit.</text>
</comment>
<feature type="domain" description="Aminotransferase class V" evidence="13">
    <location>
        <begin position="4"/>
        <end position="350"/>
    </location>
</feature>
<comment type="caution">
    <text evidence="14">The sequence shown here is derived from an EMBL/GenBank/DDBJ whole genome shotgun (WGS) entry which is preliminary data.</text>
</comment>
<evidence type="ECO:0000259" key="13">
    <source>
        <dbReference type="Pfam" id="PF00266"/>
    </source>
</evidence>
<dbReference type="GO" id="GO:0008615">
    <property type="term" value="P:pyridoxine biosynthetic process"/>
    <property type="evidence" value="ECO:0007669"/>
    <property type="project" value="UniProtKB-UniRule"/>
</dbReference>
<dbReference type="NCBIfam" id="TIGR01364">
    <property type="entry name" value="serC_1"/>
    <property type="match status" value="1"/>
</dbReference>
<feature type="binding site" evidence="12">
    <location>
        <position position="196"/>
    </location>
    <ligand>
        <name>pyridoxal 5'-phosphate</name>
        <dbReference type="ChEBI" id="CHEBI:597326"/>
    </ligand>
</feature>
<keyword evidence="4 12" id="KW-0032">Aminotransferase</keyword>
<reference evidence="15" key="1">
    <citation type="submission" date="2018-09" db="EMBL/GenBank/DDBJ databases">
        <authorList>
            <person name="Livingstone P.G."/>
            <person name="Whitworth D.E."/>
        </authorList>
    </citation>
    <scope>NUCLEOTIDE SEQUENCE [LARGE SCALE GENOMIC DNA]</scope>
    <source>
        <strain evidence="15">CA051B</strain>
    </source>
</reference>
<dbReference type="GO" id="GO:0030170">
    <property type="term" value="F:pyridoxal phosphate binding"/>
    <property type="evidence" value="ECO:0007669"/>
    <property type="project" value="UniProtKB-UniRule"/>
</dbReference>
<comment type="similarity">
    <text evidence="3 12">Belongs to the class-V pyridoxal-phosphate-dependent aminotransferase family. SerC subfamily.</text>
</comment>
<sequence length="362" mass="40093">MRVINFNAGPAGLPLPALERARDELLDFHGTGMSIMEHSHRGKDYEGVHDEAIALLTELLGIPATHEVLFLTGGASQQFAQVPMNFLSPGASADYLMTGVWSEKAFDEAKFFGTPRVAATTVQADKRYQRVPKQSELQIDPRAAYVHLTSNNTIFGSQWHTFPDVGNVPLVADMSSDFIWRPTDVSRFAFIYAGAQKNLGPSGVTLIIAAKDFLAKGRKDIPRYFRYTTHSENHSLYNTPPTLAIYLVRNVLAWVKELGGLPALEKRNREKADALYGAIDRNAGFYRAPVERESRSVMNVVFHLPTEELDAAFVAQAKQAQMVGLKGHRTAGGIRVSLYNAVSPQDVKTLTSFMDHFVKMHG</sequence>
<dbReference type="GO" id="GO:0006564">
    <property type="term" value="P:L-serine biosynthetic process"/>
    <property type="evidence" value="ECO:0007669"/>
    <property type="project" value="UniProtKB-UniRule"/>
</dbReference>
<dbReference type="PANTHER" id="PTHR43247:SF1">
    <property type="entry name" value="PHOSPHOSERINE AMINOTRANSFERASE"/>
    <property type="match status" value="1"/>
</dbReference>
<comment type="subunit">
    <text evidence="12">Homodimer.</text>
</comment>
<evidence type="ECO:0000256" key="3">
    <source>
        <dbReference type="ARBA" id="ARBA00006904"/>
    </source>
</evidence>
<dbReference type="Gene3D" id="3.90.1150.10">
    <property type="entry name" value="Aspartate Aminotransferase, domain 1"/>
    <property type="match status" value="1"/>
</dbReference>
<dbReference type="InterPro" id="IPR015422">
    <property type="entry name" value="PyrdxlP-dep_Trfase_small"/>
</dbReference>
<dbReference type="AlphaFoldDB" id="A0A3A8MYY2"/>
<dbReference type="PIRSF" id="PIRSF000525">
    <property type="entry name" value="SerC"/>
    <property type="match status" value="1"/>
</dbReference>
<evidence type="ECO:0000256" key="12">
    <source>
        <dbReference type="HAMAP-Rule" id="MF_00160"/>
    </source>
</evidence>
<keyword evidence="6 12" id="KW-0808">Transferase</keyword>
<dbReference type="InterPro" id="IPR015421">
    <property type="entry name" value="PyrdxlP-dep_Trfase_major"/>
</dbReference>
<evidence type="ECO:0000256" key="1">
    <source>
        <dbReference type="ARBA" id="ARBA00004915"/>
    </source>
</evidence>
<evidence type="ECO:0000256" key="5">
    <source>
        <dbReference type="ARBA" id="ARBA00022605"/>
    </source>
</evidence>
<dbReference type="InterPro" id="IPR022278">
    <property type="entry name" value="Pser_aminoTfrase"/>
</dbReference>
<keyword evidence="5 12" id="KW-0028">Amino-acid biosynthesis</keyword>
<feature type="binding site" evidence="12">
    <location>
        <position position="153"/>
    </location>
    <ligand>
        <name>pyridoxal 5'-phosphate</name>
        <dbReference type="ChEBI" id="CHEBI:597326"/>
    </ligand>
</feature>
<keyword evidence="15" id="KW-1185">Reference proteome</keyword>
<feature type="binding site" evidence="12">
    <location>
        <position position="101"/>
    </location>
    <ligand>
        <name>pyridoxal 5'-phosphate</name>
        <dbReference type="ChEBI" id="CHEBI:597326"/>
    </ligand>
</feature>
<evidence type="ECO:0000256" key="6">
    <source>
        <dbReference type="ARBA" id="ARBA00022679"/>
    </source>
</evidence>
<gene>
    <name evidence="12 14" type="primary">serC</name>
    <name evidence="14" type="ORF">D7V93_42275</name>
</gene>
<keyword evidence="7 12" id="KW-0663">Pyridoxal phosphate</keyword>
<keyword evidence="8 12" id="KW-0664">Pyridoxine biosynthesis</keyword>
<dbReference type="EC" id="2.6.1.52" evidence="12"/>
<dbReference type="FunFam" id="3.90.1150.10:FF:000006">
    <property type="entry name" value="Phosphoserine aminotransferase"/>
    <property type="match status" value="1"/>
</dbReference>
<dbReference type="Proteomes" id="UP000272888">
    <property type="component" value="Unassembled WGS sequence"/>
</dbReference>
<comment type="catalytic activity">
    <reaction evidence="11 12">
        <text>O-phospho-L-serine + 2-oxoglutarate = 3-phosphooxypyruvate + L-glutamate</text>
        <dbReference type="Rhea" id="RHEA:14329"/>
        <dbReference type="ChEBI" id="CHEBI:16810"/>
        <dbReference type="ChEBI" id="CHEBI:18110"/>
        <dbReference type="ChEBI" id="CHEBI:29985"/>
        <dbReference type="ChEBI" id="CHEBI:57524"/>
        <dbReference type="EC" id="2.6.1.52"/>
    </reaction>
</comment>
<dbReference type="RefSeq" id="WP_120648596.1">
    <property type="nucleotide sequence ID" value="NZ_RAWB01000940.1"/>
</dbReference>
<evidence type="ECO:0000256" key="9">
    <source>
        <dbReference type="ARBA" id="ARBA00023299"/>
    </source>
</evidence>
<dbReference type="UniPathway" id="UPA00244">
    <property type="reaction ID" value="UER00311"/>
</dbReference>
<dbReference type="GO" id="GO:0005737">
    <property type="term" value="C:cytoplasm"/>
    <property type="evidence" value="ECO:0007669"/>
    <property type="project" value="UniProtKB-SubCell"/>
</dbReference>
<evidence type="ECO:0000313" key="14">
    <source>
        <dbReference type="EMBL" id="RKH37226.1"/>
    </source>
</evidence>
<comment type="caution">
    <text evidence="12">Lacks conserved residue(s) required for the propagation of feature annotation.</text>
</comment>
<evidence type="ECO:0000256" key="4">
    <source>
        <dbReference type="ARBA" id="ARBA00022576"/>
    </source>
</evidence>